<keyword evidence="1" id="KW-0175">Coiled coil</keyword>
<reference evidence="4 5" key="1">
    <citation type="submission" date="2016-05" db="EMBL/GenBank/DDBJ databases">
        <title>Genomic and physiological characterization of Planctopirus sp. isolated from fresh water lake.</title>
        <authorList>
            <person name="Subhash Y."/>
            <person name="Ramana C."/>
        </authorList>
    </citation>
    <scope>NUCLEOTIDE SEQUENCE [LARGE SCALE GENOMIC DNA]</scope>
    <source>
        <strain evidence="4 5">JC280</strain>
    </source>
</reference>
<proteinExistence type="predicted"/>
<dbReference type="Proteomes" id="UP000094828">
    <property type="component" value="Unassembled WGS sequence"/>
</dbReference>
<evidence type="ECO:0000256" key="1">
    <source>
        <dbReference type="SAM" id="Coils"/>
    </source>
</evidence>
<feature type="domain" description="DUF4340" evidence="3">
    <location>
        <begin position="79"/>
        <end position="281"/>
    </location>
</feature>
<dbReference type="RefSeq" id="WP_068853035.1">
    <property type="nucleotide sequence ID" value="NZ_LYDR01000158.1"/>
</dbReference>
<feature type="region of interest" description="Disordered" evidence="2">
    <location>
        <begin position="403"/>
        <end position="441"/>
    </location>
</feature>
<evidence type="ECO:0000313" key="5">
    <source>
        <dbReference type="Proteomes" id="UP000094828"/>
    </source>
</evidence>
<dbReference type="OrthoDB" id="241105at2"/>
<name>A0A1C3E448_9PLAN</name>
<organism evidence="4 5">
    <name type="scientific">Planctopirus hydrillae</name>
    <dbReference type="NCBI Taxonomy" id="1841610"/>
    <lineage>
        <taxon>Bacteria</taxon>
        <taxon>Pseudomonadati</taxon>
        <taxon>Planctomycetota</taxon>
        <taxon>Planctomycetia</taxon>
        <taxon>Planctomycetales</taxon>
        <taxon>Planctomycetaceae</taxon>
        <taxon>Planctopirus</taxon>
    </lineage>
</organism>
<evidence type="ECO:0000259" key="3">
    <source>
        <dbReference type="Pfam" id="PF14238"/>
    </source>
</evidence>
<feature type="compositionally biased region" description="Basic and acidic residues" evidence="2">
    <location>
        <begin position="356"/>
        <end position="370"/>
    </location>
</feature>
<dbReference type="STRING" id="1841610.A6X21_14075"/>
<dbReference type="AlphaFoldDB" id="A0A1C3E448"/>
<gene>
    <name evidence="4" type="ORF">A6X21_14075</name>
</gene>
<feature type="region of interest" description="Disordered" evidence="2">
    <location>
        <begin position="520"/>
        <end position="546"/>
    </location>
</feature>
<evidence type="ECO:0000256" key="2">
    <source>
        <dbReference type="SAM" id="MobiDB-lite"/>
    </source>
</evidence>
<feature type="coiled-coil region" evidence="1">
    <location>
        <begin position="451"/>
        <end position="496"/>
    </location>
</feature>
<feature type="region of interest" description="Disordered" evidence="2">
    <location>
        <begin position="353"/>
        <end position="387"/>
    </location>
</feature>
<keyword evidence="5" id="KW-1185">Reference proteome</keyword>
<dbReference type="EMBL" id="LYDR01000158">
    <property type="protein sequence ID" value="ODA27993.1"/>
    <property type="molecule type" value="Genomic_DNA"/>
</dbReference>
<accession>A0A1C3E448</accession>
<dbReference type="InterPro" id="IPR025641">
    <property type="entry name" value="DUF4340"/>
</dbReference>
<feature type="compositionally biased region" description="Polar residues" evidence="2">
    <location>
        <begin position="374"/>
        <end position="384"/>
    </location>
</feature>
<dbReference type="Pfam" id="PF14238">
    <property type="entry name" value="DUF4340"/>
    <property type="match status" value="1"/>
</dbReference>
<comment type="caution">
    <text evidence="4">The sequence shown here is derived from an EMBL/GenBank/DDBJ whole genome shotgun (WGS) entry which is preliminary data.</text>
</comment>
<evidence type="ECO:0000313" key="4">
    <source>
        <dbReference type="EMBL" id="ODA27993.1"/>
    </source>
</evidence>
<protein>
    <recommendedName>
        <fullName evidence="3">DUF4340 domain-containing protein</fullName>
    </recommendedName>
</protein>
<feature type="compositionally biased region" description="Pro residues" evidence="2">
    <location>
        <begin position="534"/>
        <end position="546"/>
    </location>
</feature>
<sequence length="546" mass="60135">MRETQRTLIFAGVALVALVAALFAGPSTPKPPKDFDSVGKEFFPEFTNASEAKSLEVVSYDKDTAEARVFAVDFKDGVWRIPSRHNYPADGKDRLAKTAVSMSGIKREKLISRQPSQYGDFDVIDPLSEDTTQLTGRGQRITLKDANGKVLASYVIGKAVPGHNGQFYIRPLDSNDKNVYAAKLNINLSTRFADWIEPDLLKLEANNIKTIIIDKYTVDENRGRLMGRETNQLTREKPTDPWVMTGLDPSKEEVNETEMKKLVDGLDNLKIVGVRPKPARLSRDLKFDKGIAIDPATQMDLLSSGFFPVKSEDGASEIYSKEGDLVAMTDEGVVYVLRFGNVFNGTEEEVEFGFANRDESKETDAKKADENSQDPKTSQPSSTDPAKAKNRYLFVMAQFNPEALGPKPAPPVEPKPFVMPEGVKPADSAATGDGPASATAPANTTLSADDIAAAQKAAAEAQARFMEETRKYKDELQEWETKKMFGEKQVKQLNQRFADWYYVISSDSFDALQQGRKTLIQPKKAEETTGQPAAPTPPGITFPGAP</sequence>